<reference evidence="1" key="1">
    <citation type="submission" date="2023-03" db="EMBL/GenBank/DDBJ databases">
        <title>Chromosome-level genomes of two armyworms, Mythimna separata and Mythimna loreyi, provide insights into the biosynthesis and reception of sex pheromones.</title>
        <authorList>
            <person name="Zhao H."/>
        </authorList>
    </citation>
    <scope>NUCLEOTIDE SEQUENCE</scope>
    <source>
        <strain evidence="1">BeijingLab</strain>
    </source>
</reference>
<dbReference type="EMBL" id="CM056799">
    <property type="protein sequence ID" value="KAJ8710778.1"/>
    <property type="molecule type" value="Genomic_DNA"/>
</dbReference>
<evidence type="ECO:0000313" key="1">
    <source>
        <dbReference type="EMBL" id="KAJ8710778.1"/>
    </source>
</evidence>
<protein>
    <submittedName>
        <fullName evidence="1">Uncharacterized protein</fullName>
    </submittedName>
</protein>
<organism evidence="1 2">
    <name type="scientific">Mythimna loreyi</name>
    <dbReference type="NCBI Taxonomy" id="667449"/>
    <lineage>
        <taxon>Eukaryota</taxon>
        <taxon>Metazoa</taxon>
        <taxon>Ecdysozoa</taxon>
        <taxon>Arthropoda</taxon>
        <taxon>Hexapoda</taxon>
        <taxon>Insecta</taxon>
        <taxon>Pterygota</taxon>
        <taxon>Neoptera</taxon>
        <taxon>Endopterygota</taxon>
        <taxon>Lepidoptera</taxon>
        <taxon>Glossata</taxon>
        <taxon>Ditrysia</taxon>
        <taxon>Noctuoidea</taxon>
        <taxon>Noctuidae</taxon>
        <taxon>Noctuinae</taxon>
        <taxon>Hadenini</taxon>
        <taxon>Mythimna</taxon>
    </lineage>
</organism>
<sequence>MNSNYFAMSEPNMQYGVSNPQPYLGNVGMAPGLGSHGNQFISHTPATANGLPTGLSSAVPPPLPPRVDLNQALAQPMMQNQGYGMGGYGAMGSYGGMGMGMGSYGMGGYGGYGGYGMGGMGGMYGGYNRFGMGGFGDVDSRFIQMAEESSRPAFDSIQSCVNAVGSVAMMLESTFFAITSSFRAILGVAENVSRLKSLFAQVWSTFAVIRTLNWIIRKLMVIIGIRTENEFKAWAEAVASTQQTGQVDHQGPKSSGWPVVVFFGVLAAAPYIVLKMLSRLSSTMQENLQDPTTWQQPFQAVGKFNFTATSPQELSFQEKQTFTVAPAHLQPQLWNSGWVMATTDGKTVGLVPSNYFRLINPNSSQNVNEAVRRNSAEDTQDYSYRQDS</sequence>
<accession>A0ACC2Q8C0</accession>
<evidence type="ECO:0000313" key="2">
    <source>
        <dbReference type="Proteomes" id="UP001231649"/>
    </source>
</evidence>
<dbReference type="Proteomes" id="UP001231649">
    <property type="component" value="Chromosome 23"/>
</dbReference>
<gene>
    <name evidence="1" type="ORF">PYW08_009293</name>
</gene>
<keyword evidence="2" id="KW-1185">Reference proteome</keyword>
<name>A0ACC2Q8C0_9NEOP</name>
<comment type="caution">
    <text evidence="1">The sequence shown here is derived from an EMBL/GenBank/DDBJ whole genome shotgun (WGS) entry which is preliminary data.</text>
</comment>
<proteinExistence type="predicted"/>